<accession>A0ABQ9T7Y1</accession>
<proteinExistence type="predicted"/>
<dbReference type="RefSeq" id="XP_060389318.1">
    <property type="nucleotide sequence ID" value="XM_060528767.1"/>
</dbReference>
<evidence type="ECO:0000313" key="2">
    <source>
        <dbReference type="Proteomes" id="UP001227543"/>
    </source>
</evidence>
<gene>
    <name evidence="1" type="ORF">CTAM01_12762</name>
</gene>
<dbReference type="EMBL" id="MLFU01000082">
    <property type="protein sequence ID" value="KAK1731997.1"/>
    <property type="molecule type" value="Genomic_DNA"/>
</dbReference>
<reference evidence="1 2" key="1">
    <citation type="submission" date="2016-10" db="EMBL/GenBank/DDBJ databases">
        <title>The genome sequence of Colletotrichum fioriniae PJ7.</title>
        <authorList>
            <person name="Baroncelli R."/>
        </authorList>
    </citation>
    <scope>NUCLEOTIDE SEQUENCE [LARGE SCALE GENOMIC DNA]</scope>
    <source>
        <strain evidence="1 2">Tom-12</strain>
    </source>
</reference>
<sequence length="65" mass="7005">MLFPVIWQSGSCCPGACQLLSPAPHFPPPVCPIAKQTNRTYQDKPPTRSCSDGGISHPMAASLYF</sequence>
<protein>
    <submittedName>
        <fullName evidence="1">Uncharacterized protein</fullName>
    </submittedName>
</protein>
<keyword evidence="2" id="KW-1185">Reference proteome</keyword>
<dbReference type="GeneID" id="85413005"/>
<evidence type="ECO:0000313" key="1">
    <source>
        <dbReference type="EMBL" id="KAK1731997.1"/>
    </source>
</evidence>
<organism evidence="1 2">
    <name type="scientific">Colletotrichum tamarilloi</name>
    <dbReference type="NCBI Taxonomy" id="1209934"/>
    <lineage>
        <taxon>Eukaryota</taxon>
        <taxon>Fungi</taxon>
        <taxon>Dikarya</taxon>
        <taxon>Ascomycota</taxon>
        <taxon>Pezizomycotina</taxon>
        <taxon>Sordariomycetes</taxon>
        <taxon>Hypocreomycetidae</taxon>
        <taxon>Glomerellales</taxon>
        <taxon>Glomerellaceae</taxon>
        <taxon>Colletotrichum</taxon>
        <taxon>Colletotrichum acutatum species complex</taxon>
    </lineage>
</organism>
<comment type="caution">
    <text evidence="1">The sequence shown here is derived from an EMBL/GenBank/DDBJ whole genome shotgun (WGS) entry which is preliminary data.</text>
</comment>
<name>A0ABQ9T7Y1_9PEZI</name>
<dbReference type="Proteomes" id="UP001227543">
    <property type="component" value="Unassembled WGS sequence"/>
</dbReference>